<reference evidence="1" key="2">
    <citation type="journal article" date="2015" name="Fish Shellfish Immunol.">
        <title>Early steps in the European eel (Anguilla anguilla)-Vibrio vulnificus interaction in the gills: Role of the RtxA13 toxin.</title>
        <authorList>
            <person name="Callol A."/>
            <person name="Pajuelo D."/>
            <person name="Ebbesson L."/>
            <person name="Teles M."/>
            <person name="MacKenzie S."/>
            <person name="Amaro C."/>
        </authorList>
    </citation>
    <scope>NUCLEOTIDE SEQUENCE</scope>
</reference>
<organism evidence="1">
    <name type="scientific">Anguilla anguilla</name>
    <name type="common">European freshwater eel</name>
    <name type="synonym">Muraena anguilla</name>
    <dbReference type="NCBI Taxonomy" id="7936"/>
    <lineage>
        <taxon>Eukaryota</taxon>
        <taxon>Metazoa</taxon>
        <taxon>Chordata</taxon>
        <taxon>Craniata</taxon>
        <taxon>Vertebrata</taxon>
        <taxon>Euteleostomi</taxon>
        <taxon>Actinopterygii</taxon>
        <taxon>Neopterygii</taxon>
        <taxon>Teleostei</taxon>
        <taxon>Anguilliformes</taxon>
        <taxon>Anguillidae</taxon>
        <taxon>Anguilla</taxon>
    </lineage>
</organism>
<protein>
    <submittedName>
        <fullName evidence="1">Uncharacterized protein</fullName>
    </submittedName>
</protein>
<dbReference type="EMBL" id="GBXM01107396">
    <property type="protein sequence ID" value="JAH01181.1"/>
    <property type="molecule type" value="Transcribed_RNA"/>
</dbReference>
<dbReference type="AlphaFoldDB" id="A0A0E9P929"/>
<sequence length="58" mass="6462">MAHRTCIMRYYFNVSVTVTAISSFLSAEPYENVLLRLGQISSCCSVVAFCKALRVHSS</sequence>
<reference evidence="1" key="1">
    <citation type="submission" date="2014-11" db="EMBL/GenBank/DDBJ databases">
        <authorList>
            <person name="Amaro Gonzalez C."/>
        </authorList>
    </citation>
    <scope>NUCLEOTIDE SEQUENCE</scope>
</reference>
<proteinExistence type="predicted"/>
<name>A0A0E9P929_ANGAN</name>
<evidence type="ECO:0000313" key="1">
    <source>
        <dbReference type="EMBL" id="JAH01181.1"/>
    </source>
</evidence>
<accession>A0A0E9P929</accession>